<organism evidence="1 2">
    <name type="scientific">Anas platyrhynchos</name>
    <name type="common">Mallard</name>
    <name type="synonym">Anas boschas</name>
    <dbReference type="NCBI Taxonomy" id="8839"/>
    <lineage>
        <taxon>Eukaryota</taxon>
        <taxon>Metazoa</taxon>
        <taxon>Chordata</taxon>
        <taxon>Craniata</taxon>
        <taxon>Vertebrata</taxon>
        <taxon>Euteleostomi</taxon>
        <taxon>Archelosauria</taxon>
        <taxon>Archosauria</taxon>
        <taxon>Dinosauria</taxon>
        <taxon>Saurischia</taxon>
        <taxon>Theropoda</taxon>
        <taxon>Coelurosauria</taxon>
        <taxon>Aves</taxon>
        <taxon>Neognathae</taxon>
        <taxon>Galloanserae</taxon>
        <taxon>Anseriformes</taxon>
        <taxon>Anatidae</taxon>
        <taxon>Anatinae</taxon>
        <taxon>Anas</taxon>
    </lineage>
</organism>
<gene>
    <name evidence="1" type="ORF">Anapl_09632</name>
</gene>
<proteinExistence type="predicted"/>
<name>R0JKC8_ANAPL</name>
<dbReference type="AlphaFoldDB" id="R0JKC8"/>
<protein>
    <submittedName>
        <fullName evidence="1">Uncharacterized protein</fullName>
    </submittedName>
</protein>
<reference evidence="2" key="1">
    <citation type="journal article" date="2013" name="Nat. Genet.">
        <title>The duck genome and transcriptome provide insight into an avian influenza virus reservoir species.</title>
        <authorList>
            <person name="Huang Y."/>
            <person name="Li Y."/>
            <person name="Burt D.W."/>
            <person name="Chen H."/>
            <person name="Zhang Y."/>
            <person name="Qian W."/>
            <person name="Kim H."/>
            <person name="Gan S."/>
            <person name="Zhao Y."/>
            <person name="Li J."/>
            <person name="Yi K."/>
            <person name="Feng H."/>
            <person name="Zhu P."/>
            <person name="Li B."/>
            <person name="Liu Q."/>
            <person name="Fairley S."/>
            <person name="Magor K.E."/>
            <person name="Du Z."/>
            <person name="Hu X."/>
            <person name="Goodman L."/>
            <person name="Tafer H."/>
            <person name="Vignal A."/>
            <person name="Lee T."/>
            <person name="Kim K.W."/>
            <person name="Sheng Z."/>
            <person name="An Y."/>
            <person name="Searle S."/>
            <person name="Herrero J."/>
            <person name="Groenen M.A."/>
            <person name="Crooijmans R.P."/>
            <person name="Faraut T."/>
            <person name="Cai Q."/>
            <person name="Webster R.G."/>
            <person name="Aldridge J.R."/>
            <person name="Warren W.C."/>
            <person name="Bartschat S."/>
            <person name="Kehr S."/>
            <person name="Marz M."/>
            <person name="Stadler P.F."/>
            <person name="Smith J."/>
            <person name="Kraus R.H."/>
            <person name="Zhao Y."/>
            <person name="Ren L."/>
            <person name="Fei J."/>
            <person name="Morisson M."/>
            <person name="Kaiser P."/>
            <person name="Griffin D.K."/>
            <person name="Rao M."/>
            <person name="Pitel F."/>
            <person name="Wang J."/>
            <person name="Li N."/>
        </authorList>
    </citation>
    <scope>NUCLEOTIDE SEQUENCE [LARGE SCALE GENOMIC DNA]</scope>
</reference>
<keyword evidence="2" id="KW-1185">Reference proteome</keyword>
<evidence type="ECO:0000313" key="1">
    <source>
        <dbReference type="EMBL" id="EOA97471.1"/>
    </source>
</evidence>
<accession>R0JKC8</accession>
<dbReference type="Proteomes" id="UP000296049">
    <property type="component" value="Unassembled WGS sequence"/>
</dbReference>
<evidence type="ECO:0000313" key="2">
    <source>
        <dbReference type="Proteomes" id="UP000296049"/>
    </source>
</evidence>
<sequence>MKTRDSKAMQNQKDVLKLWTHATESLTNCQNVELPLSVFSNTRSTEFSFYELKTKRCAQRLSPARQALSPHDSAGGCQHHEKFSICVSLASFSRRGD</sequence>
<dbReference type="EMBL" id="KB743685">
    <property type="protein sequence ID" value="EOA97471.1"/>
    <property type="molecule type" value="Genomic_DNA"/>
</dbReference>